<dbReference type="CDD" id="cd00180">
    <property type="entry name" value="PKc"/>
    <property type="match status" value="1"/>
</dbReference>
<dbReference type="InterPro" id="IPR032675">
    <property type="entry name" value="LRR_dom_sf"/>
</dbReference>
<dbReference type="GO" id="GO:0004672">
    <property type="term" value="F:protein kinase activity"/>
    <property type="evidence" value="ECO:0007669"/>
    <property type="project" value="InterPro"/>
</dbReference>
<dbReference type="InterPro" id="IPR001611">
    <property type="entry name" value="Leu-rich_rpt"/>
</dbReference>
<dbReference type="AlphaFoldDB" id="A0A7U9CLP9"/>
<feature type="domain" description="Protein kinase" evidence="4">
    <location>
        <begin position="223"/>
        <end position="455"/>
    </location>
</feature>
<evidence type="ECO:0000313" key="5">
    <source>
        <dbReference type="EMBL" id="EJZ57618.1"/>
    </source>
</evidence>
<dbReference type="SUPFAM" id="SSF56112">
    <property type="entry name" value="Protein kinase-like (PK-like)"/>
    <property type="match status" value="1"/>
</dbReference>
<evidence type="ECO:0000256" key="3">
    <source>
        <dbReference type="PROSITE-ProRule" id="PRU10141"/>
    </source>
</evidence>
<dbReference type="SMART" id="SM00364">
    <property type="entry name" value="LRR_BAC"/>
    <property type="match status" value="4"/>
</dbReference>
<dbReference type="InterPro" id="IPR001245">
    <property type="entry name" value="Ser-Thr/Tyr_kinase_cat_dom"/>
</dbReference>
<dbReference type="InterPro" id="IPR011009">
    <property type="entry name" value="Kinase-like_dom_sf"/>
</dbReference>
<dbReference type="Proteomes" id="UP000006045">
    <property type="component" value="Chromosome"/>
</dbReference>
<dbReference type="GO" id="GO:0005737">
    <property type="term" value="C:cytoplasm"/>
    <property type="evidence" value="ECO:0007669"/>
    <property type="project" value="TreeGrafter"/>
</dbReference>
<dbReference type="PROSITE" id="PS50011">
    <property type="entry name" value="PROTEIN_KINASE_DOM"/>
    <property type="match status" value="1"/>
</dbReference>
<name>A0A7U9CLP9_PSEFL</name>
<evidence type="ECO:0000313" key="6">
    <source>
        <dbReference type="Proteomes" id="UP000006045"/>
    </source>
</evidence>
<dbReference type="Pfam" id="PF07714">
    <property type="entry name" value="PK_Tyr_Ser-Thr"/>
    <property type="match status" value="1"/>
</dbReference>
<keyword evidence="2" id="KW-0677">Repeat</keyword>
<dbReference type="Gene3D" id="1.10.510.10">
    <property type="entry name" value="Transferase(Phosphotransferase) domain 1"/>
    <property type="match status" value="1"/>
</dbReference>
<organism evidence="5 6">
    <name type="scientific">Pseudomonas fluorescens R124</name>
    <dbReference type="NCBI Taxonomy" id="743713"/>
    <lineage>
        <taxon>Bacteria</taxon>
        <taxon>Pseudomonadati</taxon>
        <taxon>Pseudomonadota</taxon>
        <taxon>Gammaproteobacteria</taxon>
        <taxon>Pseudomonadales</taxon>
        <taxon>Pseudomonadaceae</taxon>
        <taxon>Pseudomonas</taxon>
    </lineage>
</organism>
<gene>
    <name evidence="5" type="ORF">I1A_001943</name>
</gene>
<dbReference type="SMART" id="SM00369">
    <property type="entry name" value="LRR_TYP"/>
    <property type="match status" value="4"/>
</dbReference>
<dbReference type="PROSITE" id="PS51450">
    <property type="entry name" value="LRR"/>
    <property type="match status" value="1"/>
</dbReference>
<proteinExistence type="predicted"/>
<dbReference type="Gene3D" id="3.30.200.20">
    <property type="entry name" value="Phosphorylase Kinase, domain 1"/>
    <property type="match status" value="1"/>
</dbReference>
<dbReference type="EMBL" id="CM001561">
    <property type="protein sequence ID" value="EJZ57618.1"/>
    <property type="molecule type" value="Genomic_DNA"/>
</dbReference>
<feature type="binding site" evidence="3">
    <location>
        <position position="255"/>
    </location>
    <ligand>
        <name>ATP</name>
        <dbReference type="ChEBI" id="CHEBI:30616"/>
    </ligand>
</feature>
<dbReference type="Pfam" id="PF13855">
    <property type="entry name" value="LRR_8"/>
    <property type="match status" value="1"/>
</dbReference>
<dbReference type="Pfam" id="PF00560">
    <property type="entry name" value="LRR_1"/>
    <property type="match status" value="1"/>
</dbReference>
<dbReference type="InterPro" id="IPR000719">
    <property type="entry name" value="Prot_kinase_dom"/>
</dbReference>
<keyword evidence="5" id="KW-0418">Kinase</keyword>
<keyword evidence="3" id="KW-0067">ATP-binding</keyword>
<dbReference type="SUPFAM" id="SSF52058">
    <property type="entry name" value="L domain-like"/>
    <property type="match status" value="1"/>
</dbReference>
<dbReference type="GO" id="GO:0005524">
    <property type="term" value="F:ATP binding"/>
    <property type="evidence" value="ECO:0007669"/>
    <property type="project" value="UniProtKB-UniRule"/>
</dbReference>
<evidence type="ECO:0000256" key="1">
    <source>
        <dbReference type="ARBA" id="ARBA00022614"/>
    </source>
</evidence>
<evidence type="ECO:0000259" key="4">
    <source>
        <dbReference type="PROSITE" id="PS50011"/>
    </source>
</evidence>
<dbReference type="InterPro" id="IPR017441">
    <property type="entry name" value="Protein_kinase_ATP_BS"/>
</dbReference>
<protein>
    <submittedName>
        <fullName evidence="5">Protein kinase</fullName>
    </submittedName>
</protein>
<keyword evidence="1" id="KW-0433">Leucine-rich repeat</keyword>
<dbReference type="InterPro" id="IPR003591">
    <property type="entry name" value="Leu-rich_rpt_typical-subtyp"/>
</dbReference>
<sequence length="455" mass="50158">MSPIPSARRFFPWTVNTYMHTLAQLRAGELSGITRLDLSCGLTEFPREIFELADTLEVLNLSGNALSSLPDDLHRLTRMRILFCSDNHFTEVPACVGQCTALTMIGFKANRISHVPGAALPPLLRWLILTDNCIETLPTELGERPYLQKLLLAGNRLQTLPTSMSQCHRLELIRIAANRLRELPQWLLTLPSLTWLAYAGNPLETEADAAALEATPLIDWSALRLEQRLGEGASGVISRALWQRADGSQVPVAVKLYKGEMTSDGSPLHEMNACITAGLHPNLIRVEGRIHDHPDGQHGLVMQLIDPSFRNLAALPSLASCSRDVYAEDCRFSAEVALNIAQGIASAAEHLHQQGITHGDLYGHNILLNDQGDCLLGDFGAASFHATTDNLETRALQRIEVRAFGILLGELLARIDSGLSDERRERLQALEQRCCQPDVLARPGFSEVIEVLEKL</sequence>
<evidence type="ECO:0000256" key="2">
    <source>
        <dbReference type="ARBA" id="ARBA00022737"/>
    </source>
</evidence>
<keyword evidence="3" id="KW-0547">Nucleotide-binding</keyword>
<dbReference type="Gene3D" id="3.80.10.10">
    <property type="entry name" value="Ribonuclease Inhibitor"/>
    <property type="match status" value="2"/>
</dbReference>
<dbReference type="PROSITE" id="PS00107">
    <property type="entry name" value="PROTEIN_KINASE_ATP"/>
    <property type="match status" value="1"/>
</dbReference>
<accession>A0A7U9CLP9</accession>
<reference evidence="5 6" key="1">
    <citation type="submission" date="2012-08" db="EMBL/GenBank/DDBJ databases">
        <title>The genome of cave-isolated P. fluorescens strain R124 demonstrates phenotypic adaptation to the mineral environment.</title>
        <authorList>
            <person name="Barton M.D."/>
            <person name="Petronio M."/>
            <person name="Giarrizzo J.G."/>
            <person name="Bowling B.V."/>
            <person name="Barton H.A."/>
        </authorList>
    </citation>
    <scope>NUCLEOTIDE SEQUENCE [LARGE SCALE GENOMIC DNA]</scope>
    <source>
        <strain evidence="5 6">R124</strain>
    </source>
</reference>
<dbReference type="InterPro" id="IPR050216">
    <property type="entry name" value="LRR_domain-containing"/>
</dbReference>
<dbReference type="PANTHER" id="PTHR48051">
    <property type="match status" value="1"/>
</dbReference>
<dbReference type="PANTHER" id="PTHR48051:SF1">
    <property type="entry name" value="RAS SUPPRESSOR PROTEIN 1"/>
    <property type="match status" value="1"/>
</dbReference>
<keyword evidence="5" id="KW-0808">Transferase</keyword>